<protein>
    <submittedName>
        <fullName evidence="2">Uncharacterized protein</fullName>
    </submittedName>
</protein>
<sequence>MSPWSGKKHYKEFLEDMISNINIKEDEIEVTQYFMWTMLFVGEKINHVKNLFMLLMGRQQRLTIVTILFSAIAQILKSWVIVYWLILFLNI</sequence>
<gene>
    <name evidence="2" type="ORF">M099_3433</name>
</gene>
<keyword evidence="1" id="KW-1133">Transmembrane helix</keyword>
<dbReference type="Proteomes" id="UP000027661">
    <property type="component" value="Unassembled WGS sequence"/>
</dbReference>
<keyword evidence="1" id="KW-0472">Membrane</keyword>
<dbReference type="PATRIC" id="fig|1339352.3.peg.3254"/>
<name>A0A069S8L0_PHOVU</name>
<keyword evidence="1" id="KW-0812">Transmembrane</keyword>
<dbReference type="RefSeq" id="WP_032953313.1">
    <property type="nucleotide sequence ID" value="NZ_JNHM01000094.1"/>
</dbReference>
<feature type="transmembrane region" description="Helical" evidence="1">
    <location>
        <begin position="62"/>
        <end position="86"/>
    </location>
</feature>
<evidence type="ECO:0000313" key="2">
    <source>
        <dbReference type="EMBL" id="KDS47753.1"/>
    </source>
</evidence>
<accession>A0A069S8L0</accession>
<dbReference type="EMBL" id="JNHM01000094">
    <property type="protein sequence ID" value="KDS47753.1"/>
    <property type="molecule type" value="Genomic_DNA"/>
</dbReference>
<evidence type="ECO:0000256" key="1">
    <source>
        <dbReference type="SAM" id="Phobius"/>
    </source>
</evidence>
<organism evidence="2 3">
    <name type="scientific">Phocaeicola vulgatus str. 3975 RP4</name>
    <dbReference type="NCBI Taxonomy" id="1339352"/>
    <lineage>
        <taxon>Bacteria</taxon>
        <taxon>Pseudomonadati</taxon>
        <taxon>Bacteroidota</taxon>
        <taxon>Bacteroidia</taxon>
        <taxon>Bacteroidales</taxon>
        <taxon>Bacteroidaceae</taxon>
        <taxon>Phocaeicola</taxon>
    </lineage>
</organism>
<comment type="caution">
    <text evidence="2">The sequence shown here is derived from an EMBL/GenBank/DDBJ whole genome shotgun (WGS) entry which is preliminary data.</text>
</comment>
<proteinExistence type="predicted"/>
<dbReference type="AlphaFoldDB" id="A0A069S8L0"/>
<evidence type="ECO:0000313" key="3">
    <source>
        <dbReference type="Proteomes" id="UP000027661"/>
    </source>
</evidence>
<reference evidence="2 3" key="1">
    <citation type="submission" date="2014-04" db="EMBL/GenBank/DDBJ databases">
        <authorList>
            <person name="Sears C."/>
            <person name="Carroll K."/>
            <person name="Sack B.R."/>
            <person name="Qadri F."/>
            <person name="Myers L.L."/>
            <person name="Chung G.-T."/>
            <person name="Escheverria P."/>
            <person name="Fraser C.M."/>
            <person name="Sadzewicz L."/>
            <person name="Shefchek K.A."/>
            <person name="Tallon L."/>
            <person name="Das S.P."/>
            <person name="Daugherty S."/>
            <person name="Mongodin E.F."/>
        </authorList>
    </citation>
    <scope>NUCLEOTIDE SEQUENCE [LARGE SCALE GENOMIC DNA]</scope>
    <source>
        <strain evidence="2 3">3975 RP4</strain>
    </source>
</reference>